<dbReference type="VEuPathDB" id="GiardiaDB:SS50377_21919"/>
<evidence type="ECO:0000313" key="3">
    <source>
        <dbReference type="Proteomes" id="UP000018208"/>
    </source>
</evidence>
<protein>
    <submittedName>
        <fullName evidence="1">Uncharacterized protein</fullName>
    </submittedName>
</protein>
<organism evidence="1">
    <name type="scientific">Spironucleus salmonicida</name>
    <dbReference type="NCBI Taxonomy" id="348837"/>
    <lineage>
        <taxon>Eukaryota</taxon>
        <taxon>Metamonada</taxon>
        <taxon>Diplomonadida</taxon>
        <taxon>Hexamitidae</taxon>
        <taxon>Hexamitinae</taxon>
        <taxon>Spironucleus</taxon>
    </lineage>
</organism>
<keyword evidence="3" id="KW-1185">Reference proteome</keyword>
<proteinExistence type="predicted"/>
<sequence>MKIKQPNLLPLKIVSTKHLQGQHQYSLLPKYSPQRDTMLISLTQNSASNTHRVHQISNLSKSKIHKIQMVNAQSNRIKQQSISSSIQSLEEEILAIDTNQNNILRIANYHISSRVEYQHQYQIDEFKEIQLQLFGEKRNQ</sequence>
<evidence type="ECO:0000313" key="2">
    <source>
        <dbReference type="EMBL" id="KAH0576356.1"/>
    </source>
</evidence>
<name>V6LUH3_9EUKA</name>
<dbReference type="AlphaFoldDB" id="V6LUH3"/>
<accession>V6LUH3</accession>
<gene>
    <name evidence="1" type="ORF">SS50377_15769</name>
    <name evidence="2" type="ORF">SS50377_21919</name>
</gene>
<evidence type="ECO:0000313" key="1">
    <source>
        <dbReference type="EMBL" id="EST44459.1"/>
    </source>
</evidence>
<reference evidence="2" key="2">
    <citation type="submission" date="2020-12" db="EMBL/GenBank/DDBJ databases">
        <title>New Spironucleus salmonicida genome in near-complete chromosomes.</title>
        <authorList>
            <person name="Xu F."/>
            <person name="Kurt Z."/>
            <person name="Jimenez-Gonzalez A."/>
            <person name="Astvaldsson A."/>
            <person name="Andersson J.O."/>
            <person name="Svard S.G."/>
        </authorList>
    </citation>
    <scope>NUCLEOTIDE SEQUENCE</scope>
    <source>
        <strain evidence="2">ATCC 50377</strain>
    </source>
</reference>
<dbReference type="EMBL" id="KI546116">
    <property type="protein sequence ID" value="EST44459.1"/>
    <property type="molecule type" value="Genomic_DNA"/>
</dbReference>
<dbReference type="EMBL" id="AUWU02000002">
    <property type="protein sequence ID" value="KAH0576356.1"/>
    <property type="molecule type" value="Genomic_DNA"/>
</dbReference>
<reference evidence="1 2" key="1">
    <citation type="journal article" date="2014" name="PLoS Genet.">
        <title>The Genome of Spironucleus salmonicida Highlights a Fish Pathogen Adapted to Fluctuating Environments.</title>
        <authorList>
            <person name="Xu F."/>
            <person name="Jerlstrom-Hultqvist J."/>
            <person name="Einarsson E."/>
            <person name="Astvaldsson A."/>
            <person name="Svard S.G."/>
            <person name="Andersson J.O."/>
        </authorList>
    </citation>
    <scope>NUCLEOTIDE SEQUENCE</scope>
    <source>
        <strain evidence="2">ATCC 50377</strain>
    </source>
</reference>
<dbReference type="Proteomes" id="UP000018208">
    <property type="component" value="Unassembled WGS sequence"/>
</dbReference>